<reference evidence="1 2" key="1">
    <citation type="submission" date="2021-01" db="EMBL/GenBank/DDBJ databases">
        <title>Chromosome-level genome assembly of a human fungal pathogen reveals clustering of transcriptionally co-regulated genes.</title>
        <authorList>
            <person name="Voorhies M."/>
            <person name="Cohen S."/>
            <person name="Shea T.P."/>
            <person name="Petrus S."/>
            <person name="Munoz J.F."/>
            <person name="Poplawski S."/>
            <person name="Goldman W.E."/>
            <person name="Michael T."/>
            <person name="Cuomo C.A."/>
            <person name="Sil A."/>
            <person name="Beyhan S."/>
        </authorList>
    </citation>
    <scope>NUCLEOTIDE SEQUENCE [LARGE SCALE GENOMIC DNA]</scope>
    <source>
        <strain evidence="1 2">G184AR</strain>
    </source>
</reference>
<gene>
    <name evidence="1" type="ORF">I7I52_03227</name>
</gene>
<accession>A0A8H8D8K6</accession>
<comment type="caution">
    <text evidence="1">The sequence shown here is derived from an EMBL/GenBank/DDBJ whole genome shotgun (WGS) entry which is preliminary data.</text>
</comment>
<sequence>MYTTSSPKGSKREFHGLRVHTHSDYENSWTQKINPSRKPDAQRYITYLNFCTVSPMCCLDNRTVLAIRFR</sequence>
<evidence type="ECO:0000313" key="1">
    <source>
        <dbReference type="EMBL" id="KAG5304772.1"/>
    </source>
</evidence>
<dbReference type="Proteomes" id="UP000670092">
    <property type="component" value="Unassembled WGS sequence"/>
</dbReference>
<dbReference type="VEuPathDB" id="FungiDB:I7I52_03227"/>
<name>A0A8H8D8K6_AJECA</name>
<proteinExistence type="predicted"/>
<dbReference type="EMBL" id="JAEVHI010000001">
    <property type="protein sequence ID" value="KAG5304772.1"/>
    <property type="molecule type" value="Genomic_DNA"/>
</dbReference>
<organism evidence="1 2">
    <name type="scientific">Ajellomyces capsulatus</name>
    <name type="common">Darling's disease fungus</name>
    <name type="synonym">Histoplasma capsulatum</name>
    <dbReference type="NCBI Taxonomy" id="5037"/>
    <lineage>
        <taxon>Eukaryota</taxon>
        <taxon>Fungi</taxon>
        <taxon>Dikarya</taxon>
        <taxon>Ascomycota</taxon>
        <taxon>Pezizomycotina</taxon>
        <taxon>Eurotiomycetes</taxon>
        <taxon>Eurotiomycetidae</taxon>
        <taxon>Onygenales</taxon>
        <taxon>Ajellomycetaceae</taxon>
        <taxon>Histoplasma</taxon>
    </lineage>
</organism>
<evidence type="ECO:0000313" key="2">
    <source>
        <dbReference type="Proteomes" id="UP000670092"/>
    </source>
</evidence>
<dbReference type="AlphaFoldDB" id="A0A8H8D8K6"/>
<protein>
    <submittedName>
        <fullName evidence="1">Uncharacterized protein</fullName>
    </submittedName>
</protein>